<evidence type="ECO:0000313" key="3">
    <source>
        <dbReference type="Proteomes" id="UP001220964"/>
    </source>
</evidence>
<dbReference type="EMBL" id="JARGYC010000029">
    <property type="protein sequence ID" value="MDF0601521.1"/>
    <property type="molecule type" value="Genomic_DNA"/>
</dbReference>
<dbReference type="AlphaFoldDB" id="A0AAE3NSA8"/>
<reference evidence="2" key="1">
    <citation type="submission" date="2023-03" db="EMBL/GenBank/DDBJ databases">
        <title>Multiphase analysis and comparison of six strains from genera Psychromarinibacter, Lutimaribacter, and Maritimibacter, including a novel species: Psychromarinibacter sediminicola sp. nov.</title>
        <authorList>
            <person name="Wang Y.-H."/>
            <person name="Ye M.-Q."/>
            <person name="Du Z.-J."/>
        </authorList>
    </citation>
    <scope>NUCLEOTIDE SEQUENCE</scope>
    <source>
        <strain evidence="2">C21-152</strain>
    </source>
</reference>
<dbReference type="InterPro" id="IPR021338">
    <property type="entry name" value="DUF2953"/>
</dbReference>
<name>A0AAE3NSA8_9RHOB</name>
<sequence>MILQGLLWLLLILVLGVVAVLALPVRLRVVGRTQPERWVRVELGLLGGLVPRFAVFDSVRSGGGEAPPDQPAAPKPGRRRKRGTSGKRRGRRMIRAAPRLLQDLLRQVRIERLDLDGCFGLGDPAETGQVFGMLAPLAYGGGWMLGPGARLAVTPVFDRACLEGRGDVMVAVVPLALVPPAIRFAWAVFGPRR</sequence>
<feature type="region of interest" description="Disordered" evidence="1">
    <location>
        <begin position="61"/>
        <end position="90"/>
    </location>
</feature>
<evidence type="ECO:0000256" key="1">
    <source>
        <dbReference type="SAM" id="MobiDB-lite"/>
    </source>
</evidence>
<keyword evidence="3" id="KW-1185">Reference proteome</keyword>
<evidence type="ECO:0000313" key="2">
    <source>
        <dbReference type="EMBL" id="MDF0601521.1"/>
    </source>
</evidence>
<accession>A0AAE3NSA8</accession>
<proteinExistence type="predicted"/>
<gene>
    <name evidence="2" type="ORF">P1J78_12320</name>
</gene>
<dbReference type="Pfam" id="PF11167">
    <property type="entry name" value="DUF2953"/>
    <property type="match status" value="1"/>
</dbReference>
<dbReference type="Proteomes" id="UP001220964">
    <property type="component" value="Unassembled WGS sequence"/>
</dbReference>
<dbReference type="RefSeq" id="WP_275567661.1">
    <property type="nucleotide sequence ID" value="NZ_JARGYC010000029.1"/>
</dbReference>
<feature type="compositionally biased region" description="Basic residues" evidence="1">
    <location>
        <begin position="76"/>
        <end position="90"/>
    </location>
</feature>
<organism evidence="2 3">
    <name type="scientific">Psychromarinibacter sediminicola</name>
    <dbReference type="NCBI Taxonomy" id="3033385"/>
    <lineage>
        <taxon>Bacteria</taxon>
        <taxon>Pseudomonadati</taxon>
        <taxon>Pseudomonadota</taxon>
        <taxon>Alphaproteobacteria</taxon>
        <taxon>Rhodobacterales</taxon>
        <taxon>Paracoccaceae</taxon>
        <taxon>Psychromarinibacter</taxon>
    </lineage>
</organism>
<comment type="caution">
    <text evidence="2">The sequence shown here is derived from an EMBL/GenBank/DDBJ whole genome shotgun (WGS) entry which is preliminary data.</text>
</comment>
<protein>
    <submittedName>
        <fullName evidence="2">DUF2953 domain-containing protein</fullName>
    </submittedName>
</protein>